<feature type="non-terminal residue" evidence="1">
    <location>
        <position position="1"/>
    </location>
</feature>
<keyword evidence="2" id="KW-1185">Reference proteome</keyword>
<reference evidence="1" key="1">
    <citation type="submission" date="2023-08" db="EMBL/GenBank/DDBJ databases">
        <title>A de novo genome assembly of Solanum verrucosum Schlechtendal, a Mexican diploid species geographically isolated from the other diploid A-genome species in potato relatives.</title>
        <authorList>
            <person name="Hosaka K."/>
        </authorList>
    </citation>
    <scope>NUCLEOTIDE SEQUENCE</scope>
    <source>
        <tissue evidence="1">Young leaves</tissue>
    </source>
</reference>
<dbReference type="EMBL" id="CP133616">
    <property type="protein sequence ID" value="WMV30959.1"/>
    <property type="molecule type" value="Genomic_DNA"/>
</dbReference>
<dbReference type="Proteomes" id="UP001234989">
    <property type="component" value="Chromosome 5"/>
</dbReference>
<dbReference type="AlphaFoldDB" id="A0AAF0QV66"/>
<gene>
    <name evidence="1" type="ORF">MTR67_024344</name>
</gene>
<protein>
    <submittedName>
        <fullName evidence="1">Uncharacterized protein</fullName>
    </submittedName>
</protein>
<organism evidence="1 2">
    <name type="scientific">Solanum verrucosum</name>
    <dbReference type="NCBI Taxonomy" id="315347"/>
    <lineage>
        <taxon>Eukaryota</taxon>
        <taxon>Viridiplantae</taxon>
        <taxon>Streptophyta</taxon>
        <taxon>Embryophyta</taxon>
        <taxon>Tracheophyta</taxon>
        <taxon>Spermatophyta</taxon>
        <taxon>Magnoliopsida</taxon>
        <taxon>eudicotyledons</taxon>
        <taxon>Gunneridae</taxon>
        <taxon>Pentapetalae</taxon>
        <taxon>asterids</taxon>
        <taxon>lamiids</taxon>
        <taxon>Solanales</taxon>
        <taxon>Solanaceae</taxon>
        <taxon>Solanoideae</taxon>
        <taxon>Solaneae</taxon>
        <taxon>Solanum</taxon>
    </lineage>
</organism>
<proteinExistence type="predicted"/>
<evidence type="ECO:0000313" key="2">
    <source>
        <dbReference type="Proteomes" id="UP001234989"/>
    </source>
</evidence>
<accession>A0AAF0QV66</accession>
<evidence type="ECO:0000313" key="1">
    <source>
        <dbReference type="EMBL" id="WMV30959.1"/>
    </source>
</evidence>
<sequence length="92" mass="10310">PTSQLPKGITHSYKLEIEKTRWTWKDYSTSFATITGNTPNSSGARSYGCSKLAKNSLFSILSQITKTLKFFPKMKISNSKPLQLFHIAGCYS</sequence>
<name>A0AAF0QV66_SOLVR</name>